<reference evidence="2 3" key="1">
    <citation type="submission" date="2019-10" db="EMBL/GenBank/DDBJ databases">
        <title>Comparative genomics of sulfur disproportionating microorganisms.</title>
        <authorList>
            <person name="Ward L.M."/>
            <person name="Bertran E."/>
            <person name="Johnston D."/>
        </authorList>
    </citation>
    <scope>NUCLEOTIDE SEQUENCE [LARGE SCALE GENOMIC DNA]</scope>
    <source>
        <strain evidence="2 3">DSM 14055</strain>
    </source>
</reference>
<proteinExistence type="predicted"/>
<keyword evidence="1" id="KW-0472">Membrane</keyword>
<dbReference type="OrthoDB" id="2879970at2"/>
<dbReference type="EMBL" id="WHYR01000035">
    <property type="protein sequence ID" value="MQL53007.1"/>
    <property type="molecule type" value="Genomic_DNA"/>
</dbReference>
<dbReference type="Proteomes" id="UP000441717">
    <property type="component" value="Unassembled WGS sequence"/>
</dbReference>
<accession>A0A6N7IU79</accession>
<feature type="transmembrane region" description="Helical" evidence="1">
    <location>
        <begin position="6"/>
        <end position="25"/>
    </location>
</feature>
<evidence type="ECO:0000256" key="1">
    <source>
        <dbReference type="SAM" id="Phobius"/>
    </source>
</evidence>
<feature type="transmembrane region" description="Helical" evidence="1">
    <location>
        <begin position="54"/>
        <end position="70"/>
    </location>
</feature>
<keyword evidence="3" id="KW-1185">Reference proteome</keyword>
<dbReference type="RefSeq" id="WP_152947431.1">
    <property type="nucleotide sequence ID" value="NZ_WHYR01000035.1"/>
</dbReference>
<evidence type="ECO:0000313" key="2">
    <source>
        <dbReference type="EMBL" id="MQL53007.1"/>
    </source>
</evidence>
<keyword evidence="1" id="KW-1133">Transmembrane helix</keyword>
<keyword evidence="1" id="KW-0812">Transmembrane</keyword>
<name>A0A6N7IU79_9FIRM</name>
<comment type="caution">
    <text evidence="2">The sequence shown here is derived from an EMBL/GenBank/DDBJ whole genome shotgun (WGS) entry which is preliminary data.</text>
</comment>
<evidence type="ECO:0000313" key="3">
    <source>
        <dbReference type="Proteomes" id="UP000441717"/>
    </source>
</evidence>
<protein>
    <submittedName>
        <fullName evidence="2">Uncharacterized protein</fullName>
    </submittedName>
</protein>
<dbReference type="AlphaFoldDB" id="A0A6N7IU79"/>
<sequence>MTIAEIFMGWPAIISSLFFAAAGIIRRRPAYLVLAAVLLLGITLYLAGTPRFRFTGILLPISFPAAAVVVHRRKIWLAIILVSPTFIFFGWLAAIELYQ</sequence>
<feature type="transmembrane region" description="Helical" evidence="1">
    <location>
        <begin position="75"/>
        <end position="95"/>
    </location>
</feature>
<gene>
    <name evidence="2" type="ORF">GFC01_12195</name>
</gene>
<organism evidence="2 3">
    <name type="scientific">Desulfofundulus thermobenzoicus</name>
    <dbReference type="NCBI Taxonomy" id="29376"/>
    <lineage>
        <taxon>Bacteria</taxon>
        <taxon>Bacillati</taxon>
        <taxon>Bacillota</taxon>
        <taxon>Clostridia</taxon>
        <taxon>Eubacteriales</taxon>
        <taxon>Peptococcaceae</taxon>
        <taxon>Desulfofundulus</taxon>
    </lineage>
</organism>
<feature type="transmembrane region" description="Helical" evidence="1">
    <location>
        <begin position="30"/>
        <end position="48"/>
    </location>
</feature>